<name>A0ABN1GZS9_9CAUL</name>
<dbReference type="InterPro" id="IPR036890">
    <property type="entry name" value="HATPase_C_sf"/>
</dbReference>
<dbReference type="Proteomes" id="UP001501352">
    <property type="component" value="Unassembled WGS sequence"/>
</dbReference>
<dbReference type="EMBL" id="BAAAGA010000005">
    <property type="protein sequence ID" value="GAA0624793.1"/>
    <property type="molecule type" value="Genomic_DNA"/>
</dbReference>
<dbReference type="CDD" id="cd16936">
    <property type="entry name" value="HATPase_RsbW-like"/>
    <property type="match status" value="1"/>
</dbReference>
<dbReference type="InterPro" id="IPR001294">
    <property type="entry name" value="Phytochrome"/>
</dbReference>
<dbReference type="SMART" id="SM00065">
    <property type="entry name" value="GAF"/>
    <property type="match status" value="1"/>
</dbReference>
<evidence type="ECO:0000256" key="2">
    <source>
        <dbReference type="ARBA" id="ARBA00022543"/>
    </source>
</evidence>
<feature type="domain" description="Phytochrome chromophore attachment site" evidence="6">
    <location>
        <begin position="143"/>
        <end position="297"/>
    </location>
</feature>
<keyword evidence="2" id="KW-0600">Photoreceptor protein</keyword>
<comment type="caution">
    <text evidence="7">The sequence shown here is derived from an EMBL/GenBank/DDBJ whole genome shotgun (WGS) entry which is preliminary data.</text>
</comment>
<evidence type="ECO:0000259" key="6">
    <source>
        <dbReference type="PROSITE" id="PS50046"/>
    </source>
</evidence>
<protein>
    <submittedName>
        <fullName evidence="7">HWE histidine kinase domain-containing protein</fullName>
    </submittedName>
</protein>
<dbReference type="PANTHER" id="PTHR43065:SF23">
    <property type="entry name" value="SENSOR HISTIDINE KINASE PDTAS"/>
    <property type="match status" value="1"/>
</dbReference>
<keyword evidence="5" id="KW-0675">Receptor</keyword>
<organism evidence="7 8">
    <name type="scientific">Brevundimonas kwangchunensis</name>
    <dbReference type="NCBI Taxonomy" id="322163"/>
    <lineage>
        <taxon>Bacteria</taxon>
        <taxon>Pseudomonadati</taxon>
        <taxon>Pseudomonadota</taxon>
        <taxon>Alphaproteobacteria</taxon>
        <taxon>Caulobacterales</taxon>
        <taxon>Caulobacteraceae</taxon>
        <taxon>Brevundimonas</taxon>
    </lineage>
</organism>
<dbReference type="InterPro" id="IPR011495">
    <property type="entry name" value="Sig_transdc_His_kin_sub2_dim/P"/>
</dbReference>
<dbReference type="SMART" id="SM00387">
    <property type="entry name" value="HATPase_c"/>
    <property type="match status" value="1"/>
</dbReference>
<dbReference type="SUPFAM" id="SSF55785">
    <property type="entry name" value="PYP-like sensor domain (PAS domain)"/>
    <property type="match status" value="1"/>
</dbReference>
<evidence type="ECO:0000313" key="7">
    <source>
        <dbReference type="EMBL" id="GAA0624793.1"/>
    </source>
</evidence>
<dbReference type="RefSeq" id="WP_343793597.1">
    <property type="nucleotide sequence ID" value="NZ_BAAAGA010000005.1"/>
</dbReference>
<evidence type="ECO:0000313" key="8">
    <source>
        <dbReference type="Proteomes" id="UP001501352"/>
    </source>
</evidence>
<comment type="similarity">
    <text evidence="1">In the N-terminal section; belongs to the phytochrome family.</text>
</comment>
<keyword evidence="7" id="KW-0418">Kinase</keyword>
<evidence type="ECO:0000256" key="4">
    <source>
        <dbReference type="ARBA" id="ARBA00022991"/>
    </source>
</evidence>
<dbReference type="SUPFAM" id="SSF55781">
    <property type="entry name" value="GAF domain-like"/>
    <property type="match status" value="2"/>
</dbReference>
<dbReference type="InterPro" id="IPR013654">
    <property type="entry name" value="PAS_2"/>
</dbReference>
<proteinExistence type="inferred from homology"/>
<dbReference type="Gene3D" id="3.30.450.20">
    <property type="entry name" value="PAS domain"/>
    <property type="match status" value="2"/>
</dbReference>
<dbReference type="Gene3D" id="3.30.565.10">
    <property type="entry name" value="Histidine kinase-like ATPase, C-terminal domain"/>
    <property type="match status" value="1"/>
</dbReference>
<dbReference type="InterPro" id="IPR013515">
    <property type="entry name" value="Phytochrome_cen-reg"/>
</dbReference>
<dbReference type="InterPro" id="IPR035965">
    <property type="entry name" value="PAS-like_dom_sf"/>
</dbReference>
<evidence type="ECO:0000256" key="5">
    <source>
        <dbReference type="ARBA" id="ARBA00023170"/>
    </source>
</evidence>
<dbReference type="SUPFAM" id="SSF55874">
    <property type="entry name" value="ATPase domain of HSP90 chaperone/DNA topoisomerase II/histidine kinase"/>
    <property type="match status" value="1"/>
</dbReference>
<keyword evidence="3" id="KW-0716">Sensory transduction</keyword>
<keyword evidence="4" id="KW-0157">Chromophore</keyword>
<dbReference type="InterPro" id="IPR029016">
    <property type="entry name" value="GAF-like_dom_sf"/>
</dbReference>
<dbReference type="InterPro" id="IPR043150">
    <property type="entry name" value="Phytochrome_PHY_sf"/>
</dbReference>
<dbReference type="PROSITE" id="PS50046">
    <property type="entry name" value="PHYTOCHROME_2"/>
    <property type="match status" value="1"/>
</dbReference>
<gene>
    <name evidence="7" type="ORF">GCM10009422_21540</name>
</gene>
<dbReference type="Pfam" id="PF08446">
    <property type="entry name" value="PAS_2"/>
    <property type="match status" value="1"/>
</dbReference>
<sequence length="714" mass="78362">MTDIADAEDRVDLTDCDREPIHVPEAIQPHGLLFVVDRRDMTVGREAGRLETVTGRASWIGQNIEGVFGEAVASRLKAAASVGEDGFIGRWRGVNGLDYDIIVRPSETGLVVEVEQSSQAAQLGVELITRLDAAGAALERAATVRAVCERAAEAFRTLTGYDRIMIYRFLEDEAGQVVAEARSSEVDSFQNHHFPATDIPRQARALYLRNPVRVIPDSSYEPQPLRPAADKPLDMSNCGLRSVSPVHLQYLKNMGVRASASVSIIIDGELWGLVACHSSRPQLLPFELRMAATNLARSLARQIKAKGDAELYRERTRLRQLEDELIGRLPVDRPLAEALSSRGRDLADLMDADGVAIVGGGDVYRFGVTPPAEAVQQLAEWVADQPSLRPLATHALSTRRPETAEWQTEASGLLGVHLQGDRPLTLLFFRAEIVETVRWAGNPSTAMKTGAAGQLTPRASFEAWTETVRGRSRRWTPAQVESTLRLRDALNDFVSVSQLRHLNRSLQASLSERELRLEQQEFLIREVNHRVQNSLTLVSSFLGLQARQADPAAQAQLMEARRRVRAVSMVHSRLYRAEASSSVDLARYFIELIDDLGASMGQDWSAQLDHDLSPVRVEAGRAVTLGLILTELIINAQKYAYDGSPGPIRVRLQEDDSHLRLIVEDAGKGGHAVGEGFGSMMIGSLVGQLAGDLSYQDTNPGLRVVLKAPIGSEA</sequence>
<dbReference type="Pfam" id="PF13581">
    <property type="entry name" value="HATPase_c_2"/>
    <property type="match status" value="1"/>
</dbReference>
<evidence type="ECO:0000256" key="1">
    <source>
        <dbReference type="ARBA" id="ARBA00006402"/>
    </source>
</evidence>
<dbReference type="Gene3D" id="3.30.450.270">
    <property type="match status" value="1"/>
</dbReference>
<dbReference type="InterPro" id="IPR016132">
    <property type="entry name" value="Phyto_chromo_attachment"/>
</dbReference>
<dbReference type="Pfam" id="PF07568">
    <property type="entry name" value="HisKA_2"/>
    <property type="match status" value="1"/>
</dbReference>
<keyword evidence="7" id="KW-0808">Transferase</keyword>
<dbReference type="InterPro" id="IPR003018">
    <property type="entry name" value="GAF"/>
</dbReference>
<dbReference type="GO" id="GO:0016301">
    <property type="term" value="F:kinase activity"/>
    <property type="evidence" value="ECO:0007669"/>
    <property type="project" value="UniProtKB-KW"/>
</dbReference>
<dbReference type="Pfam" id="PF00360">
    <property type="entry name" value="PHY"/>
    <property type="match status" value="1"/>
</dbReference>
<evidence type="ECO:0000256" key="3">
    <source>
        <dbReference type="ARBA" id="ARBA00022606"/>
    </source>
</evidence>
<dbReference type="Gene3D" id="3.30.450.40">
    <property type="match status" value="1"/>
</dbReference>
<dbReference type="Pfam" id="PF01590">
    <property type="entry name" value="GAF"/>
    <property type="match status" value="1"/>
</dbReference>
<reference evidence="7 8" key="1">
    <citation type="journal article" date="2019" name="Int. J. Syst. Evol. Microbiol.">
        <title>The Global Catalogue of Microorganisms (GCM) 10K type strain sequencing project: providing services to taxonomists for standard genome sequencing and annotation.</title>
        <authorList>
            <consortium name="The Broad Institute Genomics Platform"/>
            <consortium name="The Broad Institute Genome Sequencing Center for Infectious Disease"/>
            <person name="Wu L."/>
            <person name="Ma J."/>
        </authorList>
    </citation>
    <scope>NUCLEOTIDE SEQUENCE [LARGE SCALE GENOMIC DNA]</scope>
    <source>
        <strain evidence="7 8">JCM 12928</strain>
    </source>
</reference>
<dbReference type="InterPro" id="IPR003594">
    <property type="entry name" value="HATPase_dom"/>
</dbReference>
<dbReference type="PANTHER" id="PTHR43065">
    <property type="entry name" value="SENSOR HISTIDINE KINASE"/>
    <property type="match status" value="1"/>
</dbReference>
<dbReference type="PRINTS" id="PR01033">
    <property type="entry name" value="PHYTOCHROME"/>
</dbReference>
<accession>A0ABN1GZS9</accession>
<keyword evidence="8" id="KW-1185">Reference proteome</keyword>